<evidence type="ECO:0000313" key="1">
    <source>
        <dbReference type="EMBL" id="GAB1290711.1"/>
    </source>
</evidence>
<gene>
    <name evidence="1" type="ORF">APTSU1_000594100</name>
</gene>
<organism evidence="1 2">
    <name type="scientific">Apodemus speciosus</name>
    <name type="common">Large Japanese field mouse</name>
    <dbReference type="NCBI Taxonomy" id="105296"/>
    <lineage>
        <taxon>Eukaryota</taxon>
        <taxon>Metazoa</taxon>
        <taxon>Chordata</taxon>
        <taxon>Craniata</taxon>
        <taxon>Vertebrata</taxon>
        <taxon>Euteleostomi</taxon>
        <taxon>Mammalia</taxon>
        <taxon>Eutheria</taxon>
        <taxon>Euarchontoglires</taxon>
        <taxon>Glires</taxon>
        <taxon>Rodentia</taxon>
        <taxon>Myomorpha</taxon>
        <taxon>Muroidea</taxon>
        <taxon>Muridae</taxon>
        <taxon>Murinae</taxon>
        <taxon>Apodemus</taxon>
    </lineage>
</organism>
<sequence>MDLCQSHVFETRNHSVAQADLKLIATLLPKPLEYWVKPQVTKFSLVMFSERAGLEH</sequence>
<comment type="caution">
    <text evidence="1">The sequence shown here is derived from an EMBL/GenBank/DDBJ whole genome shotgun (WGS) entry which is preliminary data.</text>
</comment>
<name>A0ABQ0EV98_APOSI</name>
<reference evidence="1 2" key="1">
    <citation type="submission" date="2024-08" db="EMBL/GenBank/DDBJ databases">
        <title>The draft genome of Apodemus speciosus.</title>
        <authorList>
            <person name="Nabeshima K."/>
            <person name="Suzuki S."/>
            <person name="Onuma M."/>
        </authorList>
    </citation>
    <scope>NUCLEOTIDE SEQUENCE [LARGE SCALE GENOMIC DNA]</scope>
    <source>
        <strain evidence="1">IB14-021</strain>
    </source>
</reference>
<keyword evidence="2" id="KW-1185">Reference proteome</keyword>
<dbReference type="EMBL" id="BAAFST010000006">
    <property type="protein sequence ID" value="GAB1290711.1"/>
    <property type="molecule type" value="Genomic_DNA"/>
</dbReference>
<accession>A0ABQ0EV98</accession>
<protein>
    <submittedName>
        <fullName evidence="1">Uncharacterized protein</fullName>
    </submittedName>
</protein>
<dbReference type="Proteomes" id="UP001623349">
    <property type="component" value="Unassembled WGS sequence"/>
</dbReference>
<proteinExistence type="predicted"/>
<evidence type="ECO:0000313" key="2">
    <source>
        <dbReference type="Proteomes" id="UP001623349"/>
    </source>
</evidence>